<name>A0A3B1DGQ4_9ZZZZ</name>
<reference evidence="1" key="1">
    <citation type="submission" date="2018-06" db="EMBL/GenBank/DDBJ databases">
        <authorList>
            <person name="Zhirakovskaya E."/>
        </authorList>
    </citation>
    <scope>NUCLEOTIDE SEQUENCE</scope>
</reference>
<dbReference type="AlphaFoldDB" id="A0A3B1DGQ4"/>
<gene>
    <name evidence="1" type="ORF">MNBD_UNCLBAC01-1161</name>
</gene>
<sequence length="33" mass="3831">MNYVGVDLHKETSWFHVLNSKGKRLNSKNVSNK</sequence>
<accession>A0A3B1DGQ4</accession>
<evidence type="ECO:0008006" key="2">
    <source>
        <dbReference type="Google" id="ProtNLM"/>
    </source>
</evidence>
<protein>
    <recommendedName>
        <fullName evidence="2">Mobile element protein</fullName>
    </recommendedName>
</protein>
<proteinExistence type="predicted"/>
<feature type="non-terminal residue" evidence="1">
    <location>
        <position position="33"/>
    </location>
</feature>
<dbReference type="EMBL" id="UOGJ01000075">
    <property type="protein sequence ID" value="VAX35973.1"/>
    <property type="molecule type" value="Genomic_DNA"/>
</dbReference>
<organism evidence="1">
    <name type="scientific">hydrothermal vent metagenome</name>
    <dbReference type="NCBI Taxonomy" id="652676"/>
    <lineage>
        <taxon>unclassified sequences</taxon>
        <taxon>metagenomes</taxon>
        <taxon>ecological metagenomes</taxon>
    </lineage>
</organism>
<evidence type="ECO:0000313" key="1">
    <source>
        <dbReference type="EMBL" id="VAX35973.1"/>
    </source>
</evidence>